<dbReference type="AlphaFoldDB" id="A0A119CXE7"/>
<keyword evidence="2" id="KW-1185">Reference proteome</keyword>
<dbReference type="PATRIC" id="fig|36861.3.peg.106"/>
<reference evidence="1 2" key="1">
    <citation type="journal article" date="2015" name="Appl. Environ. Microbiol.">
        <title>Aerobic and Anaerobic Thiosulfate Oxidation by a Cold-Adapted, Subglacial Chemoautotroph.</title>
        <authorList>
            <person name="Harrold Z.R."/>
            <person name="Skidmore M.L."/>
            <person name="Hamilton T.L."/>
            <person name="Desch L."/>
            <person name="Amada K."/>
            <person name="van Gelder W."/>
            <person name="Glover K."/>
            <person name="Roden E.E."/>
            <person name="Boyd E.S."/>
        </authorList>
    </citation>
    <scope>NUCLEOTIDE SEQUENCE [LARGE SCALE GENOMIC DNA]</scope>
    <source>
        <strain evidence="1 2">RG</strain>
    </source>
</reference>
<dbReference type="Proteomes" id="UP000064243">
    <property type="component" value="Unassembled WGS sequence"/>
</dbReference>
<organism evidence="1 2">
    <name type="scientific">Thiobacillus denitrificans</name>
    <dbReference type="NCBI Taxonomy" id="36861"/>
    <lineage>
        <taxon>Bacteria</taxon>
        <taxon>Pseudomonadati</taxon>
        <taxon>Pseudomonadota</taxon>
        <taxon>Betaproteobacteria</taxon>
        <taxon>Nitrosomonadales</taxon>
        <taxon>Thiobacillaceae</taxon>
        <taxon>Thiobacillus</taxon>
    </lineage>
</organism>
<dbReference type="RefSeq" id="WP_059751934.1">
    <property type="nucleotide sequence ID" value="NZ_LDUG01000011.1"/>
</dbReference>
<gene>
    <name evidence="1" type="ORF">ABW22_03320</name>
</gene>
<evidence type="ECO:0000313" key="2">
    <source>
        <dbReference type="Proteomes" id="UP000064243"/>
    </source>
</evidence>
<comment type="caution">
    <text evidence="1">The sequence shown here is derived from an EMBL/GenBank/DDBJ whole genome shotgun (WGS) entry which is preliminary data.</text>
</comment>
<accession>A0A119CXE7</accession>
<protein>
    <submittedName>
        <fullName evidence="1">Uncharacterized protein</fullName>
    </submittedName>
</protein>
<proteinExistence type="predicted"/>
<name>A0A119CXE7_THIDE</name>
<dbReference type="EMBL" id="LDUG01000011">
    <property type="protein sequence ID" value="KVW98056.1"/>
    <property type="molecule type" value="Genomic_DNA"/>
</dbReference>
<evidence type="ECO:0000313" key="1">
    <source>
        <dbReference type="EMBL" id="KVW98056.1"/>
    </source>
</evidence>
<sequence>MSKNALTVALKKTRMGWCVFLNGEAFAIGTQLYCQEVSKGLILRYLQHGPDFMSVHVASKGGAA</sequence>